<dbReference type="PANTHER" id="PTHR10192">
    <property type="entry name" value="MOLYBDOPTERIN BIOSYNTHESIS PROTEIN"/>
    <property type="match status" value="1"/>
</dbReference>
<evidence type="ECO:0000259" key="14">
    <source>
        <dbReference type="SMART" id="SM00852"/>
    </source>
</evidence>
<dbReference type="UniPathway" id="UPA00344"/>
<dbReference type="GO" id="GO:0006777">
    <property type="term" value="P:Mo-molybdopterin cofactor biosynthetic process"/>
    <property type="evidence" value="ECO:0007669"/>
    <property type="project" value="UniProtKB-UniRule"/>
</dbReference>
<evidence type="ECO:0000256" key="13">
    <source>
        <dbReference type="RuleBase" id="RU365090"/>
    </source>
</evidence>
<dbReference type="Gene3D" id="3.40.980.10">
    <property type="entry name" value="MoaB/Mog-like domain"/>
    <property type="match status" value="1"/>
</dbReference>
<dbReference type="GO" id="GO:0005829">
    <property type="term" value="C:cytosol"/>
    <property type="evidence" value="ECO:0007669"/>
    <property type="project" value="TreeGrafter"/>
</dbReference>
<dbReference type="EC" id="2.10.1.1" evidence="5 13"/>
<dbReference type="InterPro" id="IPR036135">
    <property type="entry name" value="MoeA_linker/N_sf"/>
</dbReference>
<reference evidence="15 16" key="1">
    <citation type="submission" date="2016-09" db="EMBL/GenBank/DDBJ databases">
        <title>Complete genome of Desulfosporosinus sp. OL.</title>
        <authorList>
            <person name="Mardanov A."/>
            <person name="Beletsky A."/>
            <person name="Panova A."/>
            <person name="Karnachuk O."/>
            <person name="Ravin N."/>
        </authorList>
    </citation>
    <scope>NUCLEOTIDE SEQUENCE [LARGE SCALE GENOMIC DNA]</scope>
    <source>
        <strain evidence="15 16">OL</strain>
    </source>
</reference>
<comment type="function">
    <text evidence="2 13">Catalyzes the insertion of molybdate into adenylated molybdopterin with the concomitant release of AMP.</text>
</comment>
<comment type="catalytic activity">
    <reaction evidence="12">
        <text>adenylyl-molybdopterin + molybdate = Mo-molybdopterin + AMP + H(+)</text>
        <dbReference type="Rhea" id="RHEA:35047"/>
        <dbReference type="ChEBI" id="CHEBI:15378"/>
        <dbReference type="ChEBI" id="CHEBI:36264"/>
        <dbReference type="ChEBI" id="CHEBI:62727"/>
        <dbReference type="ChEBI" id="CHEBI:71302"/>
        <dbReference type="ChEBI" id="CHEBI:456215"/>
        <dbReference type="EC" id="2.10.1.1"/>
    </reaction>
</comment>
<evidence type="ECO:0000256" key="5">
    <source>
        <dbReference type="ARBA" id="ARBA00013269"/>
    </source>
</evidence>
<keyword evidence="16" id="KW-1185">Reference proteome</keyword>
<keyword evidence="7 13" id="KW-0500">Molybdenum</keyword>
<evidence type="ECO:0000256" key="6">
    <source>
        <dbReference type="ARBA" id="ARBA00021108"/>
    </source>
</evidence>
<dbReference type="RefSeq" id="WP_075363506.1">
    <property type="nucleotide sequence ID" value="NZ_MLBF01000003.1"/>
</dbReference>
<comment type="cofactor">
    <cofactor evidence="1 13">
        <name>Mg(2+)</name>
        <dbReference type="ChEBI" id="CHEBI:18420"/>
    </cofactor>
</comment>
<feature type="domain" description="MoaB/Mog" evidence="14">
    <location>
        <begin position="178"/>
        <end position="315"/>
    </location>
</feature>
<dbReference type="Gene3D" id="3.90.105.10">
    <property type="entry name" value="Molybdopterin biosynthesis moea protein, domain 2"/>
    <property type="match status" value="1"/>
</dbReference>
<dbReference type="FunFam" id="3.40.980.10:FF:000004">
    <property type="entry name" value="Molybdopterin molybdenumtransferase"/>
    <property type="match status" value="1"/>
</dbReference>
<protein>
    <recommendedName>
        <fullName evidence="6 13">Molybdopterin molybdenumtransferase</fullName>
        <ecNumber evidence="5 13">2.10.1.1</ecNumber>
    </recommendedName>
</protein>
<dbReference type="Pfam" id="PF03454">
    <property type="entry name" value="MoeA_C"/>
    <property type="match status" value="1"/>
</dbReference>
<dbReference type="NCBIfam" id="TIGR00177">
    <property type="entry name" value="molyb_syn"/>
    <property type="match status" value="1"/>
</dbReference>
<dbReference type="NCBIfam" id="NF045515">
    <property type="entry name" value="Glp_gephyrin"/>
    <property type="match status" value="1"/>
</dbReference>
<evidence type="ECO:0000256" key="1">
    <source>
        <dbReference type="ARBA" id="ARBA00001946"/>
    </source>
</evidence>
<organism evidence="15 16">
    <name type="scientific">Desulfosporosinus metallidurans</name>
    <dbReference type="NCBI Taxonomy" id="1888891"/>
    <lineage>
        <taxon>Bacteria</taxon>
        <taxon>Bacillati</taxon>
        <taxon>Bacillota</taxon>
        <taxon>Clostridia</taxon>
        <taxon>Eubacteriales</taxon>
        <taxon>Desulfitobacteriaceae</taxon>
        <taxon>Desulfosporosinus</taxon>
    </lineage>
</organism>
<dbReference type="OrthoDB" id="9804758at2"/>
<dbReference type="SUPFAM" id="SSF63882">
    <property type="entry name" value="MoeA N-terminal region -like"/>
    <property type="match status" value="1"/>
</dbReference>
<evidence type="ECO:0000256" key="8">
    <source>
        <dbReference type="ARBA" id="ARBA00022679"/>
    </source>
</evidence>
<dbReference type="InterPro" id="IPR005111">
    <property type="entry name" value="MoeA_C_domain_IV"/>
</dbReference>
<evidence type="ECO:0000256" key="10">
    <source>
        <dbReference type="ARBA" id="ARBA00022842"/>
    </source>
</evidence>
<sequence length="404" mass="43804">MKVMIELEEAKELVLTRIQPVETESVSLSDAYGRVLAQNVTSPMAMPPFARSPLDGYAYRAAAFDSQPLLLNIVSEIPAGTFSEREIVIGEAAKIFTGAPIPPGANCVVRLEDTESVGDEVTILRPVLSGSNIIPKGEEIKEGDLLLEQGFYLTPPAIGLLAAVGLDQVNVYRRPRVGLLSTGTELMDVGQPLHPSKIYNSNSYTLRGMLQEAGCEVLVIPIVADQIDKTLMALRRVADADVVISTGGASVGDYDVMRHALTQFECEMLFWKLNLKPGTPASVGQKGKQFFFSLSGNPAAAMVTFELLVRPALRKLAGRSTIEDERFLVKMAQGFGKTGKQRRFLRAQAVFKDGEIWADPALAQGSGILRSMIGSHLLVDVPANHGSVEPGELLMASWIADWEH</sequence>
<dbReference type="SMART" id="SM00852">
    <property type="entry name" value="MoCF_biosynth"/>
    <property type="match status" value="1"/>
</dbReference>
<proteinExistence type="inferred from homology"/>
<evidence type="ECO:0000256" key="4">
    <source>
        <dbReference type="ARBA" id="ARBA00010763"/>
    </source>
</evidence>
<dbReference type="GO" id="GO:0046872">
    <property type="term" value="F:metal ion binding"/>
    <property type="evidence" value="ECO:0007669"/>
    <property type="project" value="UniProtKB-UniRule"/>
</dbReference>
<evidence type="ECO:0000256" key="11">
    <source>
        <dbReference type="ARBA" id="ARBA00023150"/>
    </source>
</evidence>
<dbReference type="AlphaFoldDB" id="A0A1Q8R1K2"/>
<dbReference type="Proteomes" id="UP000186102">
    <property type="component" value="Unassembled WGS sequence"/>
</dbReference>
<dbReference type="InterPro" id="IPR001453">
    <property type="entry name" value="MoaB/Mog_dom"/>
</dbReference>
<keyword evidence="9 13" id="KW-0479">Metal-binding</keyword>
<dbReference type="GO" id="GO:0061599">
    <property type="term" value="F:molybdopterin molybdotransferase activity"/>
    <property type="evidence" value="ECO:0007669"/>
    <property type="project" value="UniProtKB-UniRule"/>
</dbReference>
<dbReference type="InterPro" id="IPR038987">
    <property type="entry name" value="MoeA-like"/>
</dbReference>
<comment type="caution">
    <text evidence="15">The sequence shown here is derived from an EMBL/GenBank/DDBJ whole genome shotgun (WGS) entry which is preliminary data.</text>
</comment>
<evidence type="ECO:0000256" key="2">
    <source>
        <dbReference type="ARBA" id="ARBA00002901"/>
    </source>
</evidence>
<name>A0A1Q8R1K2_9FIRM</name>
<dbReference type="InterPro" id="IPR036688">
    <property type="entry name" value="MoeA_C_domain_IV_sf"/>
</dbReference>
<dbReference type="EMBL" id="MLBF01000003">
    <property type="protein sequence ID" value="OLN33462.1"/>
    <property type="molecule type" value="Genomic_DNA"/>
</dbReference>
<accession>A0A1Q8R1K2</accession>
<evidence type="ECO:0000256" key="7">
    <source>
        <dbReference type="ARBA" id="ARBA00022505"/>
    </source>
</evidence>
<evidence type="ECO:0000256" key="12">
    <source>
        <dbReference type="ARBA" id="ARBA00047317"/>
    </source>
</evidence>
<dbReference type="CDD" id="cd00887">
    <property type="entry name" value="MoeA"/>
    <property type="match status" value="1"/>
</dbReference>
<dbReference type="Gene3D" id="2.40.340.10">
    <property type="entry name" value="MoeA, C-terminal, domain IV"/>
    <property type="match status" value="1"/>
</dbReference>
<dbReference type="SUPFAM" id="SSF63867">
    <property type="entry name" value="MoeA C-terminal domain-like"/>
    <property type="match status" value="1"/>
</dbReference>
<gene>
    <name evidence="15" type="ORF">DSOL_0708</name>
</gene>
<comment type="similarity">
    <text evidence="4 13">Belongs to the MoeA family.</text>
</comment>
<dbReference type="Pfam" id="PF03453">
    <property type="entry name" value="MoeA_N"/>
    <property type="match status" value="1"/>
</dbReference>
<evidence type="ECO:0000256" key="3">
    <source>
        <dbReference type="ARBA" id="ARBA00005046"/>
    </source>
</evidence>
<dbReference type="Pfam" id="PF00994">
    <property type="entry name" value="MoCF_biosynth"/>
    <property type="match status" value="1"/>
</dbReference>
<dbReference type="InterPro" id="IPR005110">
    <property type="entry name" value="MoeA_linker/N"/>
</dbReference>
<comment type="pathway">
    <text evidence="3 13">Cofactor biosynthesis; molybdopterin biosynthesis.</text>
</comment>
<dbReference type="PANTHER" id="PTHR10192:SF5">
    <property type="entry name" value="GEPHYRIN"/>
    <property type="match status" value="1"/>
</dbReference>
<keyword evidence="8 13" id="KW-0808">Transferase</keyword>
<evidence type="ECO:0000313" key="15">
    <source>
        <dbReference type="EMBL" id="OLN33462.1"/>
    </source>
</evidence>
<evidence type="ECO:0000313" key="16">
    <source>
        <dbReference type="Proteomes" id="UP000186102"/>
    </source>
</evidence>
<keyword evidence="10 13" id="KW-0460">Magnesium</keyword>
<keyword evidence="11 13" id="KW-0501">Molybdenum cofactor biosynthesis</keyword>
<dbReference type="InterPro" id="IPR036425">
    <property type="entry name" value="MoaB/Mog-like_dom_sf"/>
</dbReference>
<dbReference type="Gene3D" id="2.170.190.11">
    <property type="entry name" value="Molybdopterin biosynthesis moea protein, domain 3"/>
    <property type="match status" value="1"/>
</dbReference>
<dbReference type="SUPFAM" id="SSF53218">
    <property type="entry name" value="Molybdenum cofactor biosynthesis proteins"/>
    <property type="match status" value="1"/>
</dbReference>
<dbReference type="STRING" id="1888891.DSOL_0708"/>
<evidence type="ECO:0000256" key="9">
    <source>
        <dbReference type="ARBA" id="ARBA00022723"/>
    </source>
</evidence>